<keyword evidence="2" id="KW-0479">Metal-binding</keyword>
<dbReference type="InterPro" id="IPR036663">
    <property type="entry name" value="Fumarylacetoacetase_C_sf"/>
</dbReference>
<dbReference type="GO" id="GO:0016787">
    <property type="term" value="F:hydrolase activity"/>
    <property type="evidence" value="ECO:0007669"/>
    <property type="project" value="UniProtKB-KW"/>
</dbReference>
<dbReference type="EMBL" id="VXLC01000021">
    <property type="protein sequence ID" value="KAA8884354.1"/>
    <property type="molecule type" value="Genomic_DNA"/>
</dbReference>
<feature type="region of interest" description="Disordered" evidence="3">
    <location>
        <begin position="243"/>
        <end position="269"/>
    </location>
</feature>
<keyword evidence="6" id="KW-1185">Reference proteome</keyword>
<dbReference type="GO" id="GO:0019752">
    <property type="term" value="P:carboxylic acid metabolic process"/>
    <property type="evidence" value="ECO:0007669"/>
    <property type="project" value="UniProtKB-ARBA"/>
</dbReference>
<feature type="compositionally biased region" description="Basic and acidic residues" evidence="3">
    <location>
        <begin position="243"/>
        <end position="252"/>
    </location>
</feature>
<evidence type="ECO:0000313" key="6">
    <source>
        <dbReference type="Proteomes" id="UP000323876"/>
    </source>
</evidence>
<protein>
    <submittedName>
        <fullName evidence="5">Fumarylacetoacetate hydrolase family protein</fullName>
    </submittedName>
</protein>
<evidence type="ECO:0000256" key="3">
    <source>
        <dbReference type="SAM" id="MobiDB-lite"/>
    </source>
</evidence>
<keyword evidence="5" id="KW-0378">Hydrolase</keyword>
<evidence type="ECO:0000256" key="1">
    <source>
        <dbReference type="ARBA" id="ARBA00010211"/>
    </source>
</evidence>
<reference evidence="5 6" key="1">
    <citation type="submission" date="2019-09" db="EMBL/GenBank/DDBJ databases">
        <authorList>
            <person name="Wang X."/>
        </authorList>
    </citation>
    <scope>NUCLEOTIDE SEQUENCE [LARGE SCALE GENOMIC DNA]</scope>
    <source>
        <strain evidence="5 6">CICC 11023</strain>
    </source>
</reference>
<evidence type="ECO:0000313" key="5">
    <source>
        <dbReference type="EMBL" id="KAA8884354.1"/>
    </source>
</evidence>
<accession>A0A5N0E860</accession>
<dbReference type="GO" id="GO:0046872">
    <property type="term" value="F:metal ion binding"/>
    <property type="evidence" value="ECO:0007669"/>
    <property type="project" value="UniProtKB-KW"/>
</dbReference>
<dbReference type="OrthoDB" id="9805307at2"/>
<dbReference type="RefSeq" id="WP_150406333.1">
    <property type="nucleotide sequence ID" value="NZ_VXLC01000021.1"/>
</dbReference>
<dbReference type="PANTHER" id="PTHR42796">
    <property type="entry name" value="FUMARYLACETOACETATE HYDROLASE DOMAIN-CONTAINING PROTEIN 2A-RELATED"/>
    <property type="match status" value="1"/>
</dbReference>
<feature type="domain" description="Fumarylacetoacetase-like C-terminal" evidence="4">
    <location>
        <begin position="50"/>
        <end position="244"/>
    </location>
</feature>
<dbReference type="InterPro" id="IPR011234">
    <property type="entry name" value="Fumarylacetoacetase-like_C"/>
</dbReference>
<dbReference type="Proteomes" id="UP000323876">
    <property type="component" value="Unassembled WGS sequence"/>
</dbReference>
<name>A0A5N0E860_9NOCA</name>
<dbReference type="FunFam" id="3.90.850.10:FF:000002">
    <property type="entry name" value="2-hydroxyhepta-2,4-diene-1,7-dioate isomerase"/>
    <property type="match status" value="1"/>
</dbReference>
<evidence type="ECO:0000259" key="4">
    <source>
        <dbReference type="Pfam" id="PF01557"/>
    </source>
</evidence>
<evidence type="ECO:0000256" key="2">
    <source>
        <dbReference type="ARBA" id="ARBA00022723"/>
    </source>
</evidence>
<dbReference type="GO" id="GO:0016853">
    <property type="term" value="F:isomerase activity"/>
    <property type="evidence" value="ECO:0007669"/>
    <property type="project" value="UniProtKB-ARBA"/>
</dbReference>
<dbReference type="PANTHER" id="PTHR42796:SF4">
    <property type="entry name" value="FUMARYLACETOACETATE HYDROLASE DOMAIN-CONTAINING PROTEIN 2A"/>
    <property type="match status" value="1"/>
</dbReference>
<comment type="similarity">
    <text evidence="1">Belongs to the FAH family.</text>
</comment>
<sequence>MRIVRYSLDGRTGCGALVGDVVHDLLDVELGAVVGRLSEVTLLAPCEPRTIVCAGSNYAGQIIEKGRPWPQQPSLFLKSPNAITGMDASILRPAEVERLEYEGELAVVIGRTAQNVSADRASDFILGYTCANDVTADDWRADGQWARAKSADTFCPLGPWIETEIPDPSALHITTRVAGEIVQSAPTSDMVFGVGDLLSYVTRWITLLPGDVLLTGSPAGVGPMAPGDTVEVEISGIGTLRNKVTDRSDRARPVGGRASARTGARPYRR</sequence>
<dbReference type="SUPFAM" id="SSF56529">
    <property type="entry name" value="FAH"/>
    <property type="match status" value="1"/>
</dbReference>
<dbReference type="AlphaFoldDB" id="A0A5N0E860"/>
<dbReference type="Gene3D" id="3.90.850.10">
    <property type="entry name" value="Fumarylacetoacetase-like, C-terminal domain"/>
    <property type="match status" value="1"/>
</dbReference>
<dbReference type="InterPro" id="IPR051121">
    <property type="entry name" value="FAH"/>
</dbReference>
<proteinExistence type="inferred from homology"/>
<organism evidence="5 6">
    <name type="scientific">Nocardia colli</name>
    <dbReference type="NCBI Taxonomy" id="2545717"/>
    <lineage>
        <taxon>Bacteria</taxon>
        <taxon>Bacillati</taxon>
        <taxon>Actinomycetota</taxon>
        <taxon>Actinomycetes</taxon>
        <taxon>Mycobacteriales</taxon>
        <taxon>Nocardiaceae</taxon>
        <taxon>Nocardia</taxon>
    </lineage>
</organism>
<comment type="caution">
    <text evidence="5">The sequence shown here is derived from an EMBL/GenBank/DDBJ whole genome shotgun (WGS) entry which is preliminary data.</text>
</comment>
<gene>
    <name evidence="5" type="ORF">F3087_34660</name>
</gene>
<dbReference type="Pfam" id="PF01557">
    <property type="entry name" value="FAA_hydrolase"/>
    <property type="match status" value="1"/>
</dbReference>